<comment type="caution">
    <text evidence="2">The sequence shown here is derived from an EMBL/GenBank/DDBJ whole genome shotgun (WGS) entry which is preliminary data.</text>
</comment>
<dbReference type="Proteomes" id="UP000052230">
    <property type="component" value="Unassembled WGS sequence"/>
</dbReference>
<protein>
    <submittedName>
        <fullName evidence="2">Uncharacterized protein</fullName>
    </submittedName>
</protein>
<evidence type="ECO:0000256" key="1">
    <source>
        <dbReference type="SAM" id="MobiDB-lite"/>
    </source>
</evidence>
<evidence type="ECO:0000313" key="2">
    <source>
        <dbReference type="EMBL" id="CEG15375.1"/>
    </source>
</evidence>
<feature type="region of interest" description="Disordered" evidence="1">
    <location>
        <begin position="30"/>
        <end position="49"/>
    </location>
</feature>
<dbReference type="EMBL" id="CCXZ01000105">
    <property type="protein sequence ID" value="CEG15375.1"/>
    <property type="molecule type" value="Genomic_DNA"/>
</dbReference>
<reference evidence="2 3" key="1">
    <citation type="submission" date="2014-09" db="EMBL/GenBank/DDBJ databases">
        <authorList>
            <person name="Regsiter A."/>
        </authorList>
    </citation>
    <scope>NUCLEOTIDE SEQUENCE [LARGE SCALE GENOMIC DNA]</scope>
</reference>
<gene>
    <name evidence="2" type="ORF">XAC3562_1930005</name>
</gene>
<accession>A0A0U5FEM1</accession>
<dbReference type="AlphaFoldDB" id="A0A0U5FEM1"/>
<keyword evidence="3" id="KW-1185">Reference proteome</keyword>
<organism evidence="2 3">
    <name type="scientific">Xanthomonas citri pv. citri</name>
    <dbReference type="NCBI Taxonomy" id="611301"/>
    <lineage>
        <taxon>Bacteria</taxon>
        <taxon>Pseudomonadati</taxon>
        <taxon>Pseudomonadota</taxon>
        <taxon>Gammaproteobacteria</taxon>
        <taxon>Lysobacterales</taxon>
        <taxon>Lysobacteraceae</taxon>
        <taxon>Xanthomonas</taxon>
    </lineage>
</organism>
<name>A0A0U5FEM1_XANCI</name>
<proteinExistence type="predicted"/>
<sequence length="67" mass="7434">MRTCTRKQTMWHIRRAESILAKGCGHVCETQPQAPNKKSRPEPGLNSNVQPLIKRGLTVGIVAAVRL</sequence>
<evidence type="ECO:0000313" key="3">
    <source>
        <dbReference type="Proteomes" id="UP000052230"/>
    </source>
</evidence>